<dbReference type="PANTHER" id="PTHR34857">
    <property type="entry name" value="SLL0384 PROTEIN"/>
    <property type="match status" value="1"/>
</dbReference>
<dbReference type="InterPro" id="IPR003339">
    <property type="entry name" value="ABC/ECF_trnsptr_transmembrane"/>
</dbReference>
<gene>
    <name evidence="7" type="ORF">I6N95_23575</name>
</gene>
<dbReference type="PANTHER" id="PTHR34857:SF2">
    <property type="entry name" value="SLL0384 PROTEIN"/>
    <property type="match status" value="1"/>
</dbReference>
<evidence type="ECO:0000256" key="1">
    <source>
        <dbReference type="ARBA" id="ARBA00004141"/>
    </source>
</evidence>
<sequence>MSQTFSLNTQTKLVLLIFANFLTFFQFSLVDELVSIGFLLLITLIIGGKKRAAIYLLIYSSCLGIEQLLMGHYLNYFVSFFSLYAVTLRRLLPLLLVGGLFIRTTKVSELMYTLRKWHLPEFIVIPFSVLFRFFPTLKGDYQHIRSAMRLRGIAVTTVDLVKHPIQTLEYIVVPLLMSASTTAVDLSAAALTRGISNPKPHTTIVHNGLRLFDYLVLAIALAIILLRGVF</sequence>
<comment type="caution">
    <text evidence="7">The sequence shown here is derived from an EMBL/GenBank/DDBJ whole genome shotgun (WGS) entry which is preliminary data.</text>
</comment>
<feature type="transmembrane region" description="Helical" evidence="6">
    <location>
        <begin position="211"/>
        <end position="229"/>
    </location>
</feature>
<dbReference type="Proteomes" id="UP000674938">
    <property type="component" value="Unassembled WGS sequence"/>
</dbReference>
<feature type="transmembrane region" description="Helical" evidence="6">
    <location>
        <begin position="13"/>
        <end position="46"/>
    </location>
</feature>
<dbReference type="RefSeq" id="WP_209532017.1">
    <property type="nucleotide sequence ID" value="NZ_JAEEGA010000021.1"/>
</dbReference>
<dbReference type="AlphaFoldDB" id="A0A940SXD5"/>
<keyword evidence="5 6" id="KW-0472">Membrane</keyword>
<dbReference type="CDD" id="cd16914">
    <property type="entry name" value="EcfT"/>
    <property type="match status" value="1"/>
</dbReference>
<keyword evidence="2" id="KW-1003">Cell membrane</keyword>
<evidence type="ECO:0000256" key="4">
    <source>
        <dbReference type="ARBA" id="ARBA00022989"/>
    </source>
</evidence>
<name>A0A940SXD5_9ENTE</name>
<keyword evidence="3 6" id="KW-0812">Transmembrane</keyword>
<evidence type="ECO:0000256" key="3">
    <source>
        <dbReference type="ARBA" id="ARBA00022692"/>
    </source>
</evidence>
<keyword evidence="8" id="KW-1185">Reference proteome</keyword>
<evidence type="ECO:0000256" key="6">
    <source>
        <dbReference type="SAM" id="Phobius"/>
    </source>
</evidence>
<proteinExistence type="predicted"/>
<evidence type="ECO:0000256" key="2">
    <source>
        <dbReference type="ARBA" id="ARBA00022475"/>
    </source>
</evidence>
<evidence type="ECO:0000256" key="5">
    <source>
        <dbReference type="ARBA" id="ARBA00023136"/>
    </source>
</evidence>
<comment type="subcellular location">
    <subcellularLocation>
        <location evidence="1">Membrane</location>
        <topology evidence="1">Multi-pass membrane protein</topology>
    </subcellularLocation>
</comment>
<dbReference type="InterPro" id="IPR051611">
    <property type="entry name" value="ECF_transporter_component"/>
</dbReference>
<dbReference type="EMBL" id="JAEEGA010000021">
    <property type="protein sequence ID" value="MBP1043994.1"/>
    <property type="molecule type" value="Genomic_DNA"/>
</dbReference>
<evidence type="ECO:0000313" key="8">
    <source>
        <dbReference type="Proteomes" id="UP000674938"/>
    </source>
</evidence>
<protein>
    <submittedName>
        <fullName evidence="7">Energy-coupling factor transporter transmembrane protein EcfT</fullName>
    </submittedName>
</protein>
<feature type="transmembrane region" description="Helical" evidence="6">
    <location>
        <begin position="80"/>
        <end position="102"/>
    </location>
</feature>
<evidence type="ECO:0000313" key="7">
    <source>
        <dbReference type="EMBL" id="MBP1043994.1"/>
    </source>
</evidence>
<feature type="transmembrane region" description="Helical" evidence="6">
    <location>
        <begin position="53"/>
        <end position="74"/>
    </location>
</feature>
<dbReference type="Pfam" id="PF02361">
    <property type="entry name" value="CbiQ"/>
    <property type="match status" value="1"/>
</dbReference>
<organism evidence="7 8">
    <name type="scientific">Vagococcus allomyrinae</name>
    <dbReference type="NCBI Taxonomy" id="2794353"/>
    <lineage>
        <taxon>Bacteria</taxon>
        <taxon>Bacillati</taxon>
        <taxon>Bacillota</taxon>
        <taxon>Bacilli</taxon>
        <taxon>Lactobacillales</taxon>
        <taxon>Enterococcaceae</taxon>
        <taxon>Vagococcus</taxon>
    </lineage>
</organism>
<feature type="transmembrane region" description="Helical" evidence="6">
    <location>
        <begin position="170"/>
        <end position="191"/>
    </location>
</feature>
<reference evidence="7" key="1">
    <citation type="submission" date="2020-12" db="EMBL/GenBank/DDBJ databases">
        <title>Vagococcus allomyrinae sp. nov. and Enterococcus lavae sp. nov., isolated from the larvae of Allomyrina dichotoma.</title>
        <authorList>
            <person name="Lee S.D."/>
        </authorList>
    </citation>
    <scope>NUCLEOTIDE SEQUENCE</scope>
    <source>
        <strain evidence="7">BWB3-3</strain>
    </source>
</reference>
<accession>A0A940SXD5</accession>
<dbReference type="GO" id="GO:0005886">
    <property type="term" value="C:plasma membrane"/>
    <property type="evidence" value="ECO:0007669"/>
    <property type="project" value="UniProtKB-ARBA"/>
</dbReference>
<keyword evidence="4 6" id="KW-1133">Transmembrane helix</keyword>